<feature type="chain" id="PRO_5045834577" description="Carboxypeptidase regulatory-like domain-containing protein" evidence="1">
    <location>
        <begin position="20"/>
        <end position="215"/>
    </location>
</feature>
<feature type="signal peptide" evidence="1">
    <location>
        <begin position="1"/>
        <end position="19"/>
    </location>
</feature>
<dbReference type="RefSeq" id="WP_188416865.1">
    <property type="nucleotide sequence ID" value="NZ_BMDJ01000012.1"/>
</dbReference>
<evidence type="ECO:0000313" key="3">
    <source>
        <dbReference type="Proteomes" id="UP000645390"/>
    </source>
</evidence>
<dbReference type="EMBL" id="BMDJ01000012">
    <property type="protein sequence ID" value="GGI28815.1"/>
    <property type="molecule type" value="Genomic_DNA"/>
</dbReference>
<protein>
    <recommendedName>
        <fullName evidence="4">Carboxypeptidase regulatory-like domain-containing protein</fullName>
    </recommendedName>
</protein>
<keyword evidence="3" id="KW-1185">Reference proteome</keyword>
<reference evidence="3" key="1">
    <citation type="journal article" date="2019" name="Int. J. Syst. Evol. Microbiol.">
        <title>The Global Catalogue of Microorganisms (GCM) 10K type strain sequencing project: providing services to taxonomists for standard genome sequencing and annotation.</title>
        <authorList>
            <consortium name="The Broad Institute Genomics Platform"/>
            <consortium name="The Broad Institute Genome Sequencing Center for Infectious Disease"/>
            <person name="Wu L."/>
            <person name="Ma J."/>
        </authorList>
    </citation>
    <scope>NUCLEOTIDE SEQUENCE [LARGE SCALE GENOMIC DNA]</scope>
    <source>
        <strain evidence="3">CCM 8939</strain>
    </source>
</reference>
<comment type="caution">
    <text evidence="2">The sequence shown here is derived from an EMBL/GenBank/DDBJ whole genome shotgun (WGS) entry which is preliminary data.</text>
</comment>
<sequence length="215" mass="24453">MKKIICLIALSASCYTALAQYVEPEKAEKDEIKRKASEVITYPSIKFDSLQTKNALIEGKGKITGVAFTRPRSTYGANNPPRKILATKVKIRLYPVTPYFEEYYKLWKDKSKNNPKKNKYVLMADKALRLRLEAITNSSGEFTFPNMKPGKYYLCTNVEYSLDYSVKEYAGSGYGTYGTIDYYKSENYGKGYNDFLEGFVEVNADGQTAMINLKN</sequence>
<dbReference type="Proteomes" id="UP000645390">
    <property type="component" value="Unassembled WGS sequence"/>
</dbReference>
<evidence type="ECO:0008006" key="4">
    <source>
        <dbReference type="Google" id="ProtNLM"/>
    </source>
</evidence>
<evidence type="ECO:0000256" key="1">
    <source>
        <dbReference type="SAM" id="SignalP"/>
    </source>
</evidence>
<name>A0ABQ2BNF3_9SPHI</name>
<evidence type="ECO:0000313" key="2">
    <source>
        <dbReference type="EMBL" id="GGI28815.1"/>
    </source>
</evidence>
<keyword evidence="1" id="KW-0732">Signal</keyword>
<accession>A0ABQ2BNF3</accession>
<dbReference type="SUPFAM" id="SSF117074">
    <property type="entry name" value="Hypothetical protein PA1324"/>
    <property type="match status" value="1"/>
</dbReference>
<proteinExistence type="predicted"/>
<organism evidence="2 3">
    <name type="scientific">Pedobacter mendelii</name>
    <dbReference type="NCBI Taxonomy" id="1908240"/>
    <lineage>
        <taxon>Bacteria</taxon>
        <taxon>Pseudomonadati</taxon>
        <taxon>Bacteroidota</taxon>
        <taxon>Sphingobacteriia</taxon>
        <taxon>Sphingobacteriales</taxon>
        <taxon>Sphingobacteriaceae</taxon>
        <taxon>Pedobacter</taxon>
    </lineage>
</organism>
<gene>
    <name evidence="2" type="ORF">GCM10008119_34530</name>
</gene>